<dbReference type="SMART" id="SM00849">
    <property type="entry name" value="Lactamase_B"/>
    <property type="match status" value="1"/>
</dbReference>
<dbReference type="InterPro" id="IPR036866">
    <property type="entry name" value="RibonucZ/Hydroxyglut_hydro"/>
</dbReference>
<evidence type="ECO:0000313" key="2">
    <source>
        <dbReference type="EMBL" id="SVA79786.1"/>
    </source>
</evidence>
<reference evidence="2" key="1">
    <citation type="submission" date="2018-05" db="EMBL/GenBank/DDBJ databases">
        <authorList>
            <person name="Lanie J.A."/>
            <person name="Ng W.-L."/>
            <person name="Kazmierczak K.M."/>
            <person name="Andrzejewski T.M."/>
            <person name="Davidsen T.M."/>
            <person name="Wayne K.J."/>
            <person name="Tettelin H."/>
            <person name="Glass J.I."/>
            <person name="Rusch D."/>
            <person name="Podicherti R."/>
            <person name="Tsui H.-C.T."/>
            <person name="Winkler M.E."/>
        </authorList>
    </citation>
    <scope>NUCLEOTIDE SEQUENCE</scope>
</reference>
<dbReference type="Gene3D" id="3.60.15.10">
    <property type="entry name" value="Ribonuclease Z/Hydroxyacylglutathione hydrolase-like"/>
    <property type="match status" value="1"/>
</dbReference>
<feature type="domain" description="Metallo-beta-lactamase" evidence="1">
    <location>
        <begin position="43"/>
        <end position="236"/>
    </location>
</feature>
<dbReference type="InterPro" id="IPR050662">
    <property type="entry name" value="Sec-metab_biosynth-thioest"/>
</dbReference>
<sequence>MGQDLAMAPVFRTEDTPPYGEVEQVSPLVRRVVANNPSRFTYHGSGTFIVGPAAGGDVAIIDPGPADDDHVAALLRAVDGQRVTHLLITHTHPDHSPAAAALKEATGAPTHGFGPHPAEAIRAHEERVRKAIEAGEEPESEDGEGSGDRDFVPDVVAADGDVIAGAGFTFEALHTPGHISNHLCFALREESTLFTGDHVMGWSTSVVPAPDGDLNHYLASLGLLLDRPETTYRPTHGPAITDPIPYVASLIEHRRMRERQILDALADGPRDIASIVVDLYADVDEKLHMAAGASVYAHLLALSRAGRVGSLSEGDDSDWKADWRLA</sequence>
<organism evidence="2">
    <name type="scientific">marine metagenome</name>
    <dbReference type="NCBI Taxonomy" id="408172"/>
    <lineage>
        <taxon>unclassified sequences</taxon>
        <taxon>metagenomes</taxon>
        <taxon>ecological metagenomes</taxon>
    </lineage>
</organism>
<dbReference type="EMBL" id="UINC01018914">
    <property type="protein sequence ID" value="SVA79786.1"/>
    <property type="molecule type" value="Genomic_DNA"/>
</dbReference>
<dbReference type="InterPro" id="IPR041516">
    <property type="entry name" value="LACTB2_WH"/>
</dbReference>
<accession>A0A381YRX2</accession>
<dbReference type="InterPro" id="IPR036388">
    <property type="entry name" value="WH-like_DNA-bd_sf"/>
</dbReference>
<dbReference type="CDD" id="cd16278">
    <property type="entry name" value="metallo-hydrolase-like_MBL-fold"/>
    <property type="match status" value="1"/>
</dbReference>
<dbReference type="Pfam" id="PF17778">
    <property type="entry name" value="WHD_BLACT"/>
    <property type="match status" value="1"/>
</dbReference>
<dbReference type="Gene3D" id="1.10.10.10">
    <property type="entry name" value="Winged helix-like DNA-binding domain superfamily/Winged helix DNA-binding domain"/>
    <property type="match status" value="1"/>
</dbReference>
<dbReference type="PANTHER" id="PTHR23131">
    <property type="entry name" value="ENDORIBONUCLEASE LACTB2"/>
    <property type="match status" value="1"/>
</dbReference>
<proteinExistence type="predicted"/>
<dbReference type="SUPFAM" id="SSF56281">
    <property type="entry name" value="Metallo-hydrolase/oxidoreductase"/>
    <property type="match status" value="1"/>
</dbReference>
<gene>
    <name evidence="2" type="ORF">METZ01_LOCUS132640</name>
</gene>
<evidence type="ECO:0000259" key="1">
    <source>
        <dbReference type="SMART" id="SM00849"/>
    </source>
</evidence>
<name>A0A381YRX2_9ZZZZ</name>
<dbReference type="InterPro" id="IPR001279">
    <property type="entry name" value="Metallo-B-lactamas"/>
</dbReference>
<protein>
    <recommendedName>
        <fullName evidence="1">Metallo-beta-lactamase domain-containing protein</fullName>
    </recommendedName>
</protein>
<dbReference type="Pfam" id="PF00753">
    <property type="entry name" value="Lactamase_B"/>
    <property type="match status" value="1"/>
</dbReference>
<dbReference type="AlphaFoldDB" id="A0A381YRX2"/>
<dbReference type="PANTHER" id="PTHR23131:SF0">
    <property type="entry name" value="ENDORIBONUCLEASE LACTB2"/>
    <property type="match status" value="1"/>
</dbReference>